<evidence type="ECO:0000256" key="2">
    <source>
        <dbReference type="ARBA" id="ARBA00022676"/>
    </source>
</evidence>
<dbReference type="InterPro" id="IPR001173">
    <property type="entry name" value="Glyco_trans_2-like"/>
</dbReference>
<dbReference type="Gene3D" id="3.90.550.10">
    <property type="entry name" value="Spore Coat Polysaccharide Biosynthesis Protein SpsA, Chain A"/>
    <property type="match status" value="1"/>
</dbReference>
<keyword evidence="6" id="KW-1185">Reference proteome</keyword>
<dbReference type="OrthoDB" id="9771846at2"/>
<dbReference type="Pfam" id="PF00535">
    <property type="entry name" value="Glycos_transf_2"/>
    <property type="match status" value="1"/>
</dbReference>
<evidence type="ECO:0000256" key="3">
    <source>
        <dbReference type="ARBA" id="ARBA00022679"/>
    </source>
</evidence>
<gene>
    <name evidence="5" type="ORF">SAMN05878281_3186</name>
</gene>
<dbReference type="RefSeq" id="WP_079736115.1">
    <property type="nucleotide sequence ID" value="NZ_LT670848.1"/>
</dbReference>
<dbReference type="EMBL" id="LT670848">
    <property type="protein sequence ID" value="SHN03583.1"/>
    <property type="molecule type" value="Genomic_DNA"/>
</dbReference>
<dbReference type="SUPFAM" id="SSF53448">
    <property type="entry name" value="Nucleotide-diphospho-sugar transferases"/>
    <property type="match status" value="1"/>
</dbReference>
<protein>
    <recommendedName>
        <fullName evidence="4">Glycosyltransferase 2-like domain-containing protein</fullName>
    </recommendedName>
</protein>
<dbReference type="STRING" id="143223.SAMN05878281_3186"/>
<dbReference type="Proteomes" id="UP000190235">
    <property type="component" value="Chromosome I"/>
</dbReference>
<dbReference type="AlphaFoldDB" id="A0A1M7NJZ3"/>
<name>A0A1M7NJZ3_9FLAO</name>
<dbReference type="GO" id="GO:0016757">
    <property type="term" value="F:glycosyltransferase activity"/>
    <property type="evidence" value="ECO:0007669"/>
    <property type="project" value="UniProtKB-KW"/>
</dbReference>
<reference evidence="6" key="1">
    <citation type="submission" date="2016-11" db="EMBL/GenBank/DDBJ databases">
        <authorList>
            <person name="Varghese N."/>
            <person name="Submissions S."/>
        </authorList>
    </citation>
    <scope>NUCLEOTIDE SEQUENCE [LARGE SCALE GENOMIC DNA]</scope>
    <source>
        <strain evidence="6">ACAM 48</strain>
    </source>
</reference>
<evidence type="ECO:0000313" key="6">
    <source>
        <dbReference type="Proteomes" id="UP000190235"/>
    </source>
</evidence>
<evidence type="ECO:0000259" key="4">
    <source>
        <dbReference type="Pfam" id="PF00535"/>
    </source>
</evidence>
<evidence type="ECO:0000313" key="5">
    <source>
        <dbReference type="EMBL" id="SHN03583.1"/>
    </source>
</evidence>
<proteinExistence type="inferred from homology"/>
<dbReference type="CDD" id="cd04186">
    <property type="entry name" value="GT_2_like_c"/>
    <property type="match status" value="1"/>
</dbReference>
<feature type="domain" description="Glycosyltransferase 2-like" evidence="4">
    <location>
        <begin position="5"/>
        <end position="180"/>
    </location>
</feature>
<organism evidence="5 6">
    <name type="scientific">Salegentibacter salegens</name>
    <dbReference type="NCBI Taxonomy" id="143223"/>
    <lineage>
        <taxon>Bacteria</taxon>
        <taxon>Pseudomonadati</taxon>
        <taxon>Bacteroidota</taxon>
        <taxon>Flavobacteriia</taxon>
        <taxon>Flavobacteriales</taxon>
        <taxon>Flavobacteriaceae</taxon>
        <taxon>Salegentibacter</taxon>
    </lineage>
</organism>
<accession>A0A1M7NJZ3</accession>
<comment type="similarity">
    <text evidence="1">Belongs to the glycosyltransferase 2 family.</text>
</comment>
<dbReference type="PANTHER" id="PTHR43179:SF12">
    <property type="entry name" value="GALACTOFURANOSYLTRANSFERASE GLFT2"/>
    <property type="match status" value="1"/>
</dbReference>
<dbReference type="InterPro" id="IPR029044">
    <property type="entry name" value="Nucleotide-diphossugar_trans"/>
</dbReference>
<keyword evidence="2" id="KW-0328">Glycosyltransferase</keyword>
<sequence length="331" mass="38163">MTTAVVILNWNGRDLLEQFLPSVLSFSEEANIYIADNASTDDSVAFVKENFPQVKIIQNKENGGFAKGYNDALSALKEDIFVLLNSDVEVTKNWLNPLLEIFKKEPKTAVVQPKILDFKRKKYFEYAGAAGGYIDKYGYPFCRGRIFETLEEDRGQYNDDVPIFWASGACLAIRKTVYWETGALDEDFFAHQEEIDLCWRIHNLGYQIKSSGISSVYHVGGATLDSMNPRKTFFNFRNSLYMLLKNVPAPNVYGILIIRMILDGMAGIKFIAEGKFSHLYAILQAHTAFYRNFRRIYRKRKRVPKNPQYFQVKSIIWSYFCLGKKEFSKLK</sequence>
<keyword evidence="3" id="KW-0808">Transferase</keyword>
<evidence type="ECO:0000256" key="1">
    <source>
        <dbReference type="ARBA" id="ARBA00006739"/>
    </source>
</evidence>
<dbReference type="PANTHER" id="PTHR43179">
    <property type="entry name" value="RHAMNOSYLTRANSFERASE WBBL"/>
    <property type="match status" value="1"/>
</dbReference>